<dbReference type="PANTHER" id="PTHR22802:SF465">
    <property type="entry name" value="AT17652P-RELATED"/>
    <property type="match status" value="1"/>
</dbReference>
<dbReference type="PROSITE" id="PS51257">
    <property type="entry name" value="PROKAR_LIPOPROTEIN"/>
    <property type="match status" value="1"/>
</dbReference>
<gene>
    <name evidence="3" type="ORF">Dbus_chr2Rg2250</name>
</gene>
<feature type="chain" id="PRO_5005793065" evidence="1">
    <location>
        <begin position="20"/>
        <end position="171"/>
    </location>
</feature>
<dbReference type="Proteomes" id="UP000494163">
    <property type="component" value="Chromosome 2R"/>
</dbReference>
<dbReference type="STRING" id="30019.A0A0M4EBL3"/>
<dbReference type="InterPro" id="IPR016187">
    <property type="entry name" value="CTDL_fold"/>
</dbReference>
<evidence type="ECO:0000256" key="1">
    <source>
        <dbReference type="SAM" id="SignalP"/>
    </source>
</evidence>
<dbReference type="OMA" id="NGINGLW"/>
<dbReference type="PROSITE" id="PS50041">
    <property type="entry name" value="C_TYPE_LECTIN_2"/>
    <property type="match status" value="1"/>
</dbReference>
<reference evidence="3 4" key="1">
    <citation type="submission" date="2015-08" db="EMBL/GenBank/DDBJ databases">
        <title>Ancestral chromatin configuration constrains chromatin evolution on differentiating sex chromosomes in Drosophila.</title>
        <authorList>
            <person name="Zhou Q."/>
            <person name="Bachtrog D."/>
        </authorList>
    </citation>
    <scope>NUCLEOTIDE SEQUENCE [LARGE SCALE GENOMIC DNA]</scope>
    <source>
        <tissue evidence="3">Whole larvae</tissue>
    </source>
</reference>
<organism evidence="3 4">
    <name type="scientific">Drosophila busckii</name>
    <name type="common">Fruit fly</name>
    <dbReference type="NCBI Taxonomy" id="30019"/>
    <lineage>
        <taxon>Eukaryota</taxon>
        <taxon>Metazoa</taxon>
        <taxon>Ecdysozoa</taxon>
        <taxon>Arthropoda</taxon>
        <taxon>Hexapoda</taxon>
        <taxon>Insecta</taxon>
        <taxon>Pterygota</taxon>
        <taxon>Neoptera</taxon>
        <taxon>Endopterygota</taxon>
        <taxon>Diptera</taxon>
        <taxon>Brachycera</taxon>
        <taxon>Muscomorpha</taxon>
        <taxon>Ephydroidea</taxon>
        <taxon>Drosophilidae</taxon>
        <taxon>Drosophila</taxon>
    </lineage>
</organism>
<dbReference type="InterPro" id="IPR051004">
    <property type="entry name" value="DC-SIGN_domain-containing"/>
</dbReference>
<evidence type="ECO:0000313" key="3">
    <source>
        <dbReference type="EMBL" id="ALC42671.1"/>
    </source>
</evidence>
<keyword evidence="4" id="KW-1185">Reference proteome</keyword>
<evidence type="ECO:0000259" key="2">
    <source>
        <dbReference type="PROSITE" id="PS50041"/>
    </source>
</evidence>
<dbReference type="InterPro" id="IPR016186">
    <property type="entry name" value="C-type_lectin-like/link_sf"/>
</dbReference>
<evidence type="ECO:0000313" key="4">
    <source>
        <dbReference type="Proteomes" id="UP000494163"/>
    </source>
</evidence>
<name>A0A0M4EBL3_DROBS</name>
<dbReference type="CDD" id="cd00037">
    <property type="entry name" value="CLECT"/>
    <property type="match status" value="1"/>
</dbReference>
<sequence length="171" mass="18936">MKPICLGVLYLLLAAACAADVEEDENAVEAELEDDPELSPIAVFQFDDETHALGTFPMNWYQAELMCAAQGYSLVSINSEEDFAAIRKFVTTTAKGFLSQLKQPVWTSGTNQAYTSIYTWHDTGAFVAYDNFETNPPSSGARCIGVHPLNGVWTTHSCSEQRYFICKKRAC</sequence>
<dbReference type="SUPFAM" id="SSF56436">
    <property type="entry name" value="C-type lectin-like"/>
    <property type="match status" value="1"/>
</dbReference>
<proteinExistence type="predicted"/>
<keyword evidence="1" id="KW-0732">Signal</keyword>
<dbReference type="PANTHER" id="PTHR22802">
    <property type="entry name" value="C-TYPE LECTIN SUPERFAMILY MEMBER"/>
    <property type="match status" value="1"/>
</dbReference>
<dbReference type="SMR" id="A0A0M4EBL3"/>
<protein>
    <submittedName>
        <fullName evidence="3">CG8343</fullName>
    </submittedName>
</protein>
<dbReference type="EMBL" id="CP012524">
    <property type="protein sequence ID" value="ALC42671.1"/>
    <property type="molecule type" value="Genomic_DNA"/>
</dbReference>
<feature type="domain" description="C-type lectin" evidence="2">
    <location>
        <begin position="46"/>
        <end position="167"/>
    </location>
</feature>
<dbReference type="InterPro" id="IPR001304">
    <property type="entry name" value="C-type_lectin-like"/>
</dbReference>
<dbReference type="OrthoDB" id="7357196at2759"/>
<dbReference type="SMART" id="SM00034">
    <property type="entry name" value="CLECT"/>
    <property type="match status" value="1"/>
</dbReference>
<dbReference type="Gene3D" id="3.10.100.10">
    <property type="entry name" value="Mannose-Binding Protein A, subunit A"/>
    <property type="match status" value="1"/>
</dbReference>
<accession>A0A0M4EBL3</accession>
<dbReference type="Pfam" id="PF00059">
    <property type="entry name" value="Lectin_C"/>
    <property type="match status" value="1"/>
</dbReference>
<feature type="signal peptide" evidence="1">
    <location>
        <begin position="1"/>
        <end position="19"/>
    </location>
</feature>
<dbReference type="AlphaFoldDB" id="A0A0M4EBL3"/>